<dbReference type="GeneID" id="98002451"/>
<dbReference type="GO" id="GO:0016810">
    <property type="term" value="F:hydrolase activity, acting on carbon-nitrogen (but not peptide) bonds"/>
    <property type="evidence" value="ECO:0007669"/>
    <property type="project" value="InterPro"/>
</dbReference>
<dbReference type="CDD" id="cd01300">
    <property type="entry name" value="YtcJ_like"/>
    <property type="match status" value="1"/>
</dbReference>
<keyword evidence="3" id="KW-1185">Reference proteome</keyword>
<evidence type="ECO:0000313" key="2">
    <source>
        <dbReference type="EMBL" id="EEA91752.1"/>
    </source>
</evidence>
<accession>B6G7I2</accession>
<protein>
    <submittedName>
        <fullName evidence="2">Amidohydrolase family protein</fullName>
    </submittedName>
</protein>
<gene>
    <name evidence="2" type="ORF">COLSTE_00021</name>
</gene>
<dbReference type="AlphaFoldDB" id="B6G7I2"/>
<keyword evidence="2" id="KW-0378">Hydrolase</keyword>
<comment type="caution">
    <text evidence="2">The sequence shown here is derived from an EMBL/GenBank/DDBJ whole genome shotgun (WGS) entry which is preliminary data.</text>
</comment>
<dbReference type="Proteomes" id="UP000003560">
    <property type="component" value="Unassembled WGS sequence"/>
</dbReference>
<feature type="domain" description="Amidohydrolase 3" evidence="1">
    <location>
        <begin position="47"/>
        <end position="538"/>
    </location>
</feature>
<dbReference type="STRING" id="445975.COLSTE_00021"/>
<dbReference type="InterPro" id="IPR033932">
    <property type="entry name" value="YtcJ-like"/>
</dbReference>
<evidence type="ECO:0000259" key="1">
    <source>
        <dbReference type="Pfam" id="PF07969"/>
    </source>
</evidence>
<dbReference type="Gene3D" id="2.30.40.10">
    <property type="entry name" value="Urease, subunit C, domain 1"/>
    <property type="match status" value="1"/>
</dbReference>
<dbReference type="RefSeq" id="WP_006719335.1">
    <property type="nucleotide sequence ID" value="NZ_CP085935.1"/>
</dbReference>
<dbReference type="Gene3D" id="3.10.310.70">
    <property type="match status" value="1"/>
</dbReference>
<dbReference type="eggNOG" id="COG1574">
    <property type="taxonomic scope" value="Bacteria"/>
</dbReference>
<dbReference type="EMBL" id="ABXJ01000003">
    <property type="protein sequence ID" value="EEA91752.1"/>
    <property type="molecule type" value="Genomic_DNA"/>
</dbReference>
<dbReference type="InterPro" id="IPR011059">
    <property type="entry name" value="Metal-dep_hydrolase_composite"/>
</dbReference>
<dbReference type="Gene3D" id="3.20.20.140">
    <property type="entry name" value="Metal-dependent hydrolases"/>
    <property type="match status" value="1"/>
</dbReference>
<dbReference type="InterPro" id="IPR032466">
    <property type="entry name" value="Metal_Hydrolase"/>
</dbReference>
<dbReference type="HOGENOM" id="CLU_009942_2_1_11"/>
<name>B6G7I2_9ACTN</name>
<organism evidence="2 3">
    <name type="scientific">Collinsella stercoris DSM 13279</name>
    <dbReference type="NCBI Taxonomy" id="445975"/>
    <lineage>
        <taxon>Bacteria</taxon>
        <taxon>Bacillati</taxon>
        <taxon>Actinomycetota</taxon>
        <taxon>Coriobacteriia</taxon>
        <taxon>Coriobacteriales</taxon>
        <taxon>Coriobacteriaceae</taxon>
        <taxon>Collinsella</taxon>
    </lineage>
</organism>
<dbReference type="SUPFAM" id="SSF51338">
    <property type="entry name" value="Composite domain of metallo-dependent hydrolases"/>
    <property type="match status" value="1"/>
</dbReference>
<dbReference type="PANTHER" id="PTHR22642:SF2">
    <property type="entry name" value="PROTEIN LONG AFTER FAR-RED 3"/>
    <property type="match status" value="1"/>
</dbReference>
<proteinExistence type="predicted"/>
<dbReference type="PANTHER" id="PTHR22642">
    <property type="entry name" value="IMIDAZOLONEPROPIONASE"/>
    <property type="match status" value="1"/>
</dbReference>
<dbReference type="SUPFAM" id="SSF51556">
    <property type="entry name" value="Metallo-dependent hydrolases"/>
    <property type="match status" value="1"/>
</dbReference>
<sequence>MKLLFNADFVPMTYEDAHFEALVIDDEGTISFTGDLDHARARYAGAEEIDMGGKTVTPGFIDPHSHFMMTAQNFTNADLTGAASIAEVQQRLRDFIEKRGVTAEGVVQGNGYDHNAFAEGRHPSRQELDEVSREIPIIVNHASGHVGAANTRALELAGVDASFADPDGGKFLREADGTPSGPWEELPAIAILEDKVIEPREHVDYFAIVDDMQDLYFSHGVTTCQDGATMDPFTDTLISLAEADRIKLDVVSYPMDGFGGTAQEVIDRHASYDGRAYHHHVRFGGHKQVLDGSPQGRTAWMSKPYEVVSEGDDPAYCSYPAMDDEAVYANCRAAIDTNHQILTHCNGDAAADQLLRCYERALADSNNPNKMNLRPVMIHCQTARRDQYEKMAQLKMIPSIFASHIWFWGDVHQRNFGPERGPRISAAHDAMDMGLVFNFHTDTPIIPCDLLRGVWCAVNRVTKGGVQLDRSQCIDAFNAMRGITINAAYEYFEEDRKGTLEPGKLADLAVLDANPLKVDPMKICDIEVLETIKEGETVWVR</sequence>
<reference evidence="2 3" key="2">
    <citation type="submission" date="2008-10" db="EMBL/GenBank/DDBJ databases">
        <authorList>
            <person name="Fulton L."/>
            <person name="Clifton S."/>
            <person name="Fulton B."/>
            <person name="Xu J."/>
            <person name="Minx P."/>
            <person name="Pepin K.H."/>
            <person name="Johnson M."/>
            <person name="Thiruvilangam P."/>
            <person name="Bhonagiri V."/>
            <person name="Nash W.E."/>
            <person name="Mardis E.R."/>
            <person name="Wilson R.K."/>
        </authorList>
    </citation>
    <scope>NUCLEOTIDE SEQUENCE [LARGE SCALE GENOMIC DNA]</scope>
    <source>
        <strain evidence="2 3">DSM 13279</strain>
    </source>
</reference>
<dbReference type="InterPro" id="IPR013108">
    <property type="entry name" value="Amidohydro_3"/>
</dbReference>
<reference evidence="2 3" key="1">
    <citation type="submission" date="2008-10" db="EMBL/GenBank/DDBJ databases">
        <title>Draft genome sequence of Collinsella stercoris (DSM 13279).</title>
        <authorList>
            <person name="Sudarsanam P."/>
            <person name="Ley R."/>
            <person name="Guruge J."/>
            <person name="Turnbaugh P.J."/>
            <person name="Mahowald M."/>
            <person name="Liep D."/>
            <person name="Gordon J."/>
        </authorList>
    </citation>
    <scope>NUCLEOTIDE SEQUENCE [LARGE SCALE GENOMIC DNA]</scope>
    <source>
        <strain evidence="2 3">DSM 13279</strain>
    </source>
</reference>
<evidence type="ECO:0000313" key="3">
    <source>
        <dbReference type="Proteomes" id="UP000003560"/>
    </source>
</evidence>
<dbReference type="OrthoDB" id="3173428at2"/>
<dbReference type="Pfam" id="PF07969">
    <property type="entry name" value="Amidohydro_3"/>
    <property type="match status" value="1"/>
</dbReference>